<dbReference type="InterPro" id="IPR000639">
    <property type="entry name" value="Epox_hydrolase-like"/>
</dbReference>
<dbReference type="InParanoid" id="A0A423XMA8"/>
<gene>
    <name evidence="4" type="ORF">VPNG_00919</name>
</gene>
<proteinExistence type="inferred from homology"/>
<evidence type="ECO:0000256" key="2">
    <source>
        <dbReference type="ARBA" id="ARBA00038334"/>
    </source>
</evidence>
<dbReference type="PRINTS" id="PR00412">
    <property type="entry name" value="EPOXHYDRLASE"/>
</dbReference>
<keyword evidence="1" id="KW-0378">Hydrolase</keyword>
<protein>
    <recommendedName>
        <fullName evidence="3">AB hydrolase-1 domain-containing protein</fullName>
    </recommendedName>
</protein>
<dbReference type="OrthoDB" id="408373at2759"/>
<dbReference type="InterPro" id="IPR029058">
    <property type="entry name" value="AB_hydrolase_fold"/>
</dbReference>
<evidence type="ECO:0000313" key="4">
    <source>
        <dbReference type="EMBL" id="ROW17711.1"/>
    </source>
</evidence>
<reference evidence="4 5" key="1">
    <citation type="submission" date="2015-09" db="EMBL/GenBank/DDBJ databases">
        <title>Host preference determinants of Valsa canker pathogens revealed by comparative genomics.</title>
        <authorList>
            <person name="Yin Z."/>
            <person name="Huang L."/>
        </authorList>
    </citation>
    <scope>NUCLEOTIDE SEQUENCE [LARGE SCALE GENOMIC DNA]</scope>
    <source>
        <strain evidence="4 5">SXYLt</strain>
    </source>
</reference>
<dbReference type="SUPFAM" id="SSF53474">
    <property type="entry name" value="alpha/beta-Hydrolases"/>
    <property type="match status" value="1"/>
</dbReference>
<organism evidence="4 5">
    <name type="scientific">Cytospora leucostoma</name>
    <dbReference type="NCBI Taxonomy" id="1230097"/>
    <lineage>
        <taxon>Eukaryota</taxon>
        <taxon>Fungi</taxon>
        <taxon>Dikarya</taxon>
        <taxon>Ascomycota</taxon>
        <taxon>Pezizomycotina</taxon>
        <taxon>Sordariomycetes</taxon>
        <taxon>Sordariomycetidae</taxon>
        <taxon>Diaporthales</taxon>
        <taxon>Cytosporaceae</taxon>
        <taxon>Cytospora</taxon>
    </lineage>
</organism>
<dbReference type="STRING" id="1230097.A0A423XMA8"/>
<dbReference type="AlphaFoldDB" id="A0A423XMA8"/>
<keyword evidence="5" id="KW-1185">Reference proteome</keyword>
<evidence type="ECO:0000313" key="5">
    <source>
        <dbReference type="Proteomes" id="UP000285146"/>
    </source>
</evidence>
<dbReference type="PANTHER" id="PTHR43329">
    <property type="entry name" value="EPOXIDE HYDROLASE"/>
    <property type="match status" value="1"/>
</dbReference>
<sequence length="340" mass="37864">MAVDKLKPNDPRVESHTANLRGKTYKYVLGKPEGTPRATVLLVHGWPDLGFAWRYQVPYLVSLGLQVVVPDMLGYGGTDAPQDVALYSLKSVSDDLAELVRQVVGDGETVILGGHDWGGALVWRFALWHPELLRGVFSVCTPYNAPSPRFLEYDEYVTYLPNFRYQIQLAGPDVEREIGSDPEKLRGFLAGLFWAKTPEGKGGFSTEKGVLFENLDAVGDSPLLDDEELQFYVREYSRSGMRGPLNWYRTRKINFEEELALIKDGEKPRIRTPALIVLANNDIALPPRIAAGMDEHFDNLTRGEVDGTHWALWDSTELVNAQIGKFIEGVLGSSPAKASI</sequence>
<name>A0A423XMA8_9PEZI</name>
<dbReference type="Proteomes" id="UP000285146">
    <property type="component" value="Unassembled WGS sequence"/>
</dbReference>
<dbReference type="GO" id="GO:0016787">
    <property type="term" value="F:hydrolase activity"/>
    <property type="evidence" value="ECO:0007669"/>
    <property type="project" value="UniProtKB-KW"/>
</dbReference>
<comment type="similarity">
    <text evidence="2">Belongs to the AB hydrolase superfamily. Epoxide hydrolase family.</text>
</comment>
<dbReference type="Pfam" id="PF00561">
    <property type="entry name" value="Abhydrolase_1"/>
    <property type="match status" value="1"/>
</dbReference>
<evidence type="ECO:0000259" key="3">
    <source>
        <dbReference type="Pfam" id="PF00561"/>
    </source>
</evidence>
<dbReference type="InterPro" id="IPR000073">
    <property type="entry name" value="AB_hydrolase_1"/>
</dbReference>
<comment type="caution">
    <text evidence="4">The sequence shown here is derived from an EMBL/GenBank/DDBJ whole genome shotgun (WGS) entry which is preliminary data.</text>
</comment>
<feature type="domain" description="AB hydrolase-1" evidence="3">
    <location>
        <begin position="39"/>
        <end position="315"/>
    </location>
</feature>
<accession>A0A423XMA8</accession>
<dbReference type="EMBL" id="LKEB01000002">
    <property type="protein sequence ID" value="ROW17711.1"/>
    <property type="molecule type" value="Genomic_DNA"/>
</dbReference>
<dbReference type="Gene3D" id="3.40.50.1820">
    <property type="entry name" value="alpha/beta hydrolase"/>
    <property type="match status" value="1"/>
</dbReference>
<evidence type="ECO:0000256" key="1">
    <source>
        <dbReference type="ARBA" id="ARBA00022801"/>
    </source>
</evidence>